<reference evidence="3" key="1">
    <citation type="submission" date="2018-06" db="EMBL/GenBank/DDBJ databases">
        <authorList>
            <person name="Zhirakovskaya E."/>
        </authorList>
    </citation>
    <scope>NUCLEOTIDE SEQUENCE</scope>
</reference>
<feature type="domain" description="Thioredoxin" evidence="2">
    <location>
        <begin position="12"/>
        <end position="148"/>
    </location>
</feature>
<accession>A0A3B0QKT3</accession>
<dbReference type="AlphaFoldDB" id="A0A3B0QKT3"/>
<evidence type="ECO:0000259" key="2">
    <source>
        <dbReference type="PROSITE" id="PS51352"/>
    </source>
</evidence>
<gene>
    <name evidence="3" type="ORF">MNBD_BACTEROID02-1458</name>
</gene>
<dbReference type="InterPro" id="IPR036249">
    <property type="entry name" value="Thioredoxin-like_sf"/>
</dbReference>
<dbReference type="EMBL" id="UOEB01000003">
    <property type="protein sequence ID" value="VAV82444.1"/>
    <property type="molecule type" value="Genomic_DNA"/>
</dbReference>
<sequence>MKRIVTIVLFICVGSTFAQEHKLNWLTDFEEAKQTSEKYDKPILMYFTGSDWCAPCKKLKADFFDSEEFIKKSESFVLLKVDLPRRSDIISQDQKRKNMLLMQKYNRRGSFPTLVGMNSEGKVLGDINGYNRAQKTDKHFTFLDEIIKKY</sequence>
<organism evidence="3">
    <name type="scientific">hydrothermal vent metagenome</name>
    <dbReference type="NCBI Taxonomy" id="652676"/>
    <lineage>
        <taxon>unclassified sequences</taxon>
        <taxon>metagenomes</taxon>
        <taxon>ecological metagenomes</taxon>
    </lineage>
</organism>
<dbReference type="PANTHER" id="PTHR15337:SF11">
    <property type="entry name" value="THIOREDOXIN DOMAIN-CONTAINING PROTEIN"/>
    <property type="match status" value="1"/>
</dbReference>
<evidence type="ECO:0000313" key="3">
    <source>
        <dbReference type="EMBL" id="VAV82444.1"/>
    </source>
</evidence>
<keyword evidence="1" id="KW-0732">Signal</keyword>
<dbReference type="PANTHER" id="PTHR15337">
    <property type="entry name" value="ANTERIOR GRADIENT PROTEIN-RELATED"/>
    <property type="match status" value="1"/>
</dbReference>
<dbReference type="InterPro" id="IPR013766">
    <property type="entry name" value="Thioredoxin_domain"/>
</dbReference>
<dbReference type="SUPFAM" id="SSF52833">
    <property type="entry name" value="Thioredoxin-like"/>
    <property type="match status" value="1"/>
</dbReference>
<name>A0A3B0QKT3_9ZZZZ</name>
<dbReference type="Gene3D" id="3.40.30.10">
    <property type="entry name" value="Glutaredoxin"/>
    <property type="match status" value="1"/>
</dbReference>
<proteinExistence type="predicted"/>
<dbReference type="Pfam" id="PF13899">
    <property type="entry name" value="Thioredoxin_7"/>
    <property type="match status" value="1"/>
</dbReference>
<protein>
    <recommendedName>
        <fullName evidence="2">Thioredoxin domain-containing protein</fullName>
    </recommendedName>
</protein>
<dbReference type="InterPro" id="IPR051099">
    <property type="entry name" value="AGR/TXD"/>
</dbReference>
<evidence type="ECO:0000256" key="1">
    <source>
        <dbReference type="ARBA" id="ARBA00022729"/>
    </source>
</evidence>
<dbReference type="PROSITE" id="PS51352">
    <property type="entry name" value="THIOREDOXIN_2"/>
    <property type="match status" value="1"/>
</dbReference>